<proteinExistence type="evidence at transcript level"/>
<dbReference type="InterPro" id="IPR043169">
    <property type="entry name" value="PMM_cap"/>
</dbReference>
<evidence type="ECO:0000256" key="2">
    <source>
        <dbReference type="ARBA" id="ARBA00004699"/>
    </source>
</evidence>
<comment type="subcellular location">
    <subcellularLocation>
        <location evidence="1 13">Cytoplasm</location>
    </subcellularLocation>
</comment>
<dbReference type="NCBIfam" id="TIGR01484">
    <property type="entry name" value="HAD-SF-IIB"/>
    <property type="match status" value="1"/>
</dbReference>
<feature type="binding site" evidence="11">
    <location>
        <position position="183"/>
    </location>
    <ligand>
        <name>alpha-D-mannose 1-phosphate</name>
        <dbReference type="ChEBI" id="CHEBI:58409"/>
    </ligand>
</feature>
<dbReference type="Gene3D" id="3.40.50.1000">
    <property type="entry name" value="HAD superfamily/HAD-like"/>
    <property type="match status" value="1"/>
</dbReference>
<dbReference type="EMBL" id="AK417798">
    <property type="protein sequence ID" value="BAN21013.1"/>
    <property type="molecule type" value="mRNA"/>
</dbReference>
<feature type="binding site" evidence="12">
    <location>
        <position position="209"/>
    </location>
    <ligand>
        <name>Mg(2+)</name>
        <dbReference type="ChEBI" id="CHEBI:18420"/>
        <label>1</label>
    </ligand>
</feature>
<dbReference type="InterPro" id="IPR005002">
    <property type="entry name" value="PMM"/>
</dbReference>
<feature type="binding site" evidence="11">
    <location>
        <position position="22"/>
    </location>
    <ligand>
        <name>alpha-D-mannose 1-phosphate</name>
        <dbReference type="ChEBI" id="CHEBI:58409"/>
    </ligand>
</feature>
<protein>
    <recommendedName>
        <fullName evidence="5 13">Phosphomannomutase</fullName>
        <ecNumber evidence="5 13">5.4.2.8</ecNumber>
    </recommendedName>
</protein>
<feature type="binding site" evidence="11">
    <location>
        <position position="125"/>
    </location>
    <ligand>
        <name>alpha-D-mannose 1-phosphate</name>
        <dbReference type="ChEBI" id="CHEBI:58409"/>
    </ligand>
</feature>
<dbReference type="GO" id="GO:0005829">
    <property type="term" value="C:cytosol"/>
    <property type="evidence" value="ECO:0007669"/>
    <property type="project" value="TreeGrafter"/>
</dbReference>
<feature type="binding site" evidence="12">
    <location>
        <position position="15"/>
    </location>
    <ligand>
        <name>Mg(2+)</name>
        <dbReference type="ChEBI" id="CHEBI:18420"/>
        <label>1</label>
    </ligand>
</feature>
<comment type="subunit">
    <text evidence="4 13">Homodimer.</text>
</comment>
<organism evidence="14">
    <name type="scientific">Riptortus pedestris</name>
    <name type="common">Bean bug</name>
    <dbReference type="NCBI Taxonomy" id="329032"/>
    <lineage>
        <taxon>Eukaryota</taxon>
        <taxon>Metazoa</taxon>
        <taxon>Ecdysozoa</taxon>
        <taxon>Arthropoda</taxon>
        <taxon>Hexapoda</taxon>
        <taxon>Insecta</taxon>
        <taxon>Pterygota</taxon>
        <taxon>Neoptera</taxon>
        <taxon>Paraneoptera</taxon>
        <taxon>Hemiptera</taxon>
        <taxon>Heteroptera</taxon>
        <taxon>Panheteroptera</taxon>
        <taxon>Pentatomomorpha</taxon>
        <taxon>Coreoidea</taxon>
        <taxon>Alydidae</taxon>
        <taxon>Riptortus</taxon>
    </lineage>
</organism>
<dbReference type="Gene3D" id="3.30.1240.20">
    <property type="match status" value="1"/>
</dbReference>
<feature type="active site" description="Proton donor/acceptor" evidence="10">
    <location>
        <position position="15"/>
    </location>
</feature>
<evidence type="ECO:0000256" key="7">
    <source>
        <dbReference type="ARBA" id="ARBA00022723"/>
    </source>
</evidence>
<dbReference type="FunFam" id="3.30.1240.20:FF:000001">
    <property type="entry name" value="Phosphomannomutase"/>
    <property type="match status" value="1"/>
</dbReference>
<name>R4WDL4_RIPPE</name>
<feature type="binding site" evidence="11">
    <location>
        <position position="181"/>
    </location>
    <ligand>
        <name>alpha-D-mannose 1-phosphate</name>
        <dbReference type="ChEBI" id="CHEBI:58409"/>
    </ligand>
</feature>
<dbReference type="GO" id="GO:0046872">
    <property type="term" value="F:metal ion binding"/>
    <property type="evidence" value="ECO:0007669"/>
    <property type="project" value="UniProtKB-KW"/>
</dbReference>
<dbReference type="Pfam" id="PF03332">
    <property type="entry name" value="PMM"/>
    <property type="match status" value="1"/>
</dbReference>
<dbReference type="GO" id="GO:0006013">
    <property type="term" value="P:mannose metabolic process"/>
    <property type="evidence" value="ECO:0007669"/>
    <property type="project" value="TreeGrafter"/>
</dbReference>
<evidence type="ECO:0000256" key="6">
    <source>
        <dbReference type="ARBA" id="ARBA00022490"/>
    </source>
</evidence>
<dbReference type="SUPFAM" id="SSF56784">
    <property type="entry name" value="HAD-like"/>
    <property type="match status" value="1"/>
</dbReference>
<feature type="binding site" evidence="12">
    <location>
        <position position="13"/>
    </location>
    <ligand>
        <name>Mg(2+)</name>
        <dbReference type="ChEBI" id="CHEBI:18420"/>
        <label>1</label>
    </ligand>
</feature>
<comment type="similarity">
    <text evidence="3 13">Belongs to the eukaryotic PMM family.</text>
</comment>
<comment type="pathway">
    <text evidence="2 13">Nucleotide-sugar biosynthesis; GDP-alpha-D-mannose biosynthesis; alpha-D-mannose 1-phosphate from D-fructose 6-phosphate: step 2/2.</text>
</comment>
<feature type="active site" description="Nucleophile" evidence="10">
    <location>
        <position position="13"/>
    </location>
</feature>
<evidence type="ECO:0000256" key="11">
    <source>
        <dbReference type="PIRSR" id="PIRSR605002-2"/>
    </source>
</evidence>
<accession>R4WDL4</accession>
<dbReference type="GO" id="GO:0009298">
    <property type="term" value="P:GDP-mannose biosynthetic process"/>
    <property type="evidence" value="ECO:0007669"/>
    <property type="project" value="UniProtKB-UniPathway"/>
</dbReference>
<dbReference type="CDD" id="cd02585">
    <property type="entry name" value="HAD_PMM"/>
    <property type="match status" value="1"/>
</dbReference>
<keyword evidence="6 13" id="KW-0963">Cytoplasm</keyword>
<evidence type="ECO:0000256" key="1">
    <source>
        <dbReference type="ARBA" id="ARBA00004496"/>
    </source>
</evidence>
<dbReference type="InterPro" id="IPR006379">
    <property type="entry name" value="HAD-SF_hydro_IIB"/>
</dbReference>
<dbReference type="PANTHER" id="PTHR10466">
    <property type="entry name" value="PHOSPHOMANNOMUTASE"/>
    <property type="match status" value="1"/>
</dbReference>
<dbReference type="EC" id="5.4.2.8" evidence="5 13"/>
<dbReference type="SFLD" id="SFLDS00003">
    <property type="entry name" value="Haloacid_Dehalogenase"/>
    <property type="match status" value="1"/>
</dbReference>
<comment type="function">
    <text evidence="13">Involved in the synthesis of the GDP-mannose and dolichol-phosphate-mannose required for a number of critical mannosyl transfer reactions.</text>
</comment>
<dbReference type="InterPro" id="IPR023214">
    <property type="entry name" value="HAD_sf"/>
</dbReference>
<keyword evidence="9 13" id="KW-0413">Isomerase</keyword>
<dbReference type="InterPro" id="IPR036412">
    <property type="entry name" value="HAD-like_sf"/>
</dbReference>
<comment type="catalytic activity">
    <reaction evidence="13">
        <text>alpha-D-mannose 1-phosphate = D-mannose 6-phosphate</text>
        <dbReference type="Rhea" id="RHEA:11140"/>
        <dbReference type="ChEBI" id="CHEBI:58409"/>
        <dbReference type="ChEBI" id="CHEBI:58735"/>
        <dbReference type="EC" id="5.4.2.8"/>
    </reaction>
</comment>
<keyword evidence="8 12" id="KW-0460">Magnesium</keyword>
<evidence type="ECO:0000313" key="14">
    <source>
        <dbReference type="EMBL" id="BAN21013.1"/>
    </source>
</evidence>
<dbReference type="GO" id="GO:0004615">
    <property type="term" value="F:phosphomannomutase activity"/>
    <property type="evidence" value="ECO:0007669"/>
    <property type="project" value="UniProtKB-EC"/>
</dbReference>
<dbReference type="GO" id="GO:0006487">
    <property type="term" value="P:protein N-linked glycosylation"/>
    <property type="evidence" value="ECO:0007669"/>
    <property type="project" value="TreeGrafter"/>
</dbReference>
<evidence type="ECO:0000256" key="8">
    <source>
        <dbReference type="ARBA" id="ARBA00022842"/>
    </source>
</evidence>
<evidence type="ECO:0000256" key="3">
    <source>
        <dbReference type="ARBA" id="ARBA00009736"/>
    </source>
</evidence>
<evidence type="ECO:0000256" key="10">
    <source>
        <dbReference type="PIRSR" id="PIRSR605002-1"/>
    </source>
</evidence>
<evidence type="ECO:0000256" key="12">
    <source>
        <dbReference type="PIRSR" id="PIRSR605002-3"/>
    </source>
</evidence>
<evidence type="ECO:0000256" key="5">
    <source>
        <dbReference type="ARBA" id="ARBA00012730"/>
    </source>
</evidence>
<dbReference type="PANTHER" id="PTHR10466:SF0">
    <property type="entry name" value="PHOSPHOMANNOMUTASE"/>
    <property type="match status" value="1"/>
</dbReference>
<comment type="cofactor">
    <cofactor evidence="12">
        <name>Mg(2+)</name>
        <dbReference type="ChEBI" id="CHEBI:18420"/>
    </cofactor>
</comment>
<evidence type="ECO:0000256" key="13">
    <source>
        <dbReference type="RuleBase" id="RU361118"/>
    </source>
</evidence>
<keyword evidence="7 12" id="KW-0479">Metal-binding</keyword>
<dbReference type="SFLD" id="SFLDF00445">
    <property type="entry name" value="alpha-phosphomannomutase"/>
    <property type="match status" value="1"/>
</dbReference>
<sequence>MELIRKNMIALFDVDGTLTLPRKSIDPDFRSYVLNLKKVMHIGLVGGSDMCKIAEQMGGPQYLKEFDYVFSENGLVAMKDGEVFAKKNIAEQLGEDVLQTFINGCLEYMSTIALPVKRGTFIEYRTGLINVCPVGRNCSQEERDAFEQYDLTNHVREKFINHLKAKFPALPLEYLIGGQISFDVFPKGWNKTYCLQFLTQFDKIYFCGDKCNPGGNDYELFSHPKVIGTKTKGPNDTKEYIQKLYDQHAVGDTAV</sequence>
<dbReference type="AlphaFoldDB" id="R4WDL4"/>
<evidence type="ECO:0000256" key="9">
    <source>
        <dbReference type="ARBA" id="ARBA00023235"/>
    </source>
</evidence>
<dbReference type="SFLD" id="SFLDG01143">
    <property type="entry name" value="C2.B.3:_Phosphomannomutase_Lik"/>
    <property type="match status" value="1"/>
</dbReference>
<dbReference type="UniPathway" id="UPA00126">
    <property type="reaction ID" value="UER00424"/>
</dbReference>
<feature type="binding site" evidence="11">
    <location>
        <position position="136"/>
    </location>
    <ligand>
        <name>alpha-D-mannose 1-phosphate</name>
        <dbReference type="ChEBI" id="CHEBI:58409"/>
    </ligand>
</feature>
<evidence type="ECO:0000256" key="4">
    <source>
        <dbReference type="ARBA" id="ARBA00011738"/>
    </source>
</evidence>
<feature type="binding site" evidence="12">
    <location>
        <position position="221"/>
    </location>
    <ligand>
        <name>Mg(2+)</name>
        <dbReference type="ChEBI" id="CHEBI:18420"/>
        <label>1</label>
    </ligand>
</feature>
<reference evidence="14" key="1">
    <citation type="journal article" date="2013" name="PLoS ONE">
        <title>Gene expression in gut symbiotic organ of stinkbug affected by extracellular bacterial symbiont.</title>
        <authorList>
            <person name="Futahashi R."/>
            <person name="Tanaka K."/>
            <person name="Tanahashi M."/>
            <person name="Nikoh N."/>
            <person name="Kikuchi Y."/>
            <person name="Lee B.L."/>
            <person name="Fukatsu T."/>
        </authorList>
    </citation>
    <scope>NUCLEOTIDE SEQUENCE</scope>
    <source>
        <tissue evidence="14">Midgut</tissue>
    </source>
</reference>
<dbReference type="SFLD" id="SFLDG01140">
    <property type="entry name" value="C2.B:_Phosphomannomutase_and_P"/>
    <property type="match status" value="1"/>
</dbReference>
<feature type="binding site" evidence="11">
    <location>
        <position position="143"/>
    </location>
    <ligand>
        <name>alpha-D-mannose 1-phosphate</name>
        <dbReference type="ChEBI" id="CHEBI:58409"/>
    </ligand>
</feature>